<dbReference type="STRING" id="1336337.A0A3N4J154"/>
<keyword evidence="1" id="KW-0119">Carbohydrate metabolism</keyword>
<dbReference type="OrthoDB" id="6038816at2759"/>
<dbReference type="Pfam" id="PF03443">
    <property type="entry name" value="AA9"/>
    <property type="match status" value="1"/>
</dbReference>
<accession>A0A3N4J154</accession>
<protein>
    <recommendedName>
        <fullName evidence="1">AA9 family lytic polysaccharide monooxygenase</fullName>
        <ecNumber evidence="1">1.14.99.56</ecNumber>
    </recommendedName>
    <alternativeName>
        <fullName evidence="1">Endo-beta-1,4-glucanase</fullName>
    </alternativeName>
    <alternativeName>
        <fullName evidence="1">Glycosyl hydrolase 61 family protein</fullName>
    </alternativeName>
</protein>
<organism evidence="3 4">
    <name type="scientific">Choiromyces venosus 120613-1</name>
    <dbReference type="NCBI Taxonomy" id="1336337"/>
    <lineage>
        <taxon>Eukaryota</taxon>
        <taxon>Fungi</taxon>
        <taxon>Dikarya</taxon>
        <taxon>Ascomycota</taxon>
        <taxon>Pezizomycotina</taxon>
        <taxon>Pezizomycetes</taxon>
        <taxon>Pezizales</taxon>
        <taxon>Tuberaceae</taxon>
        <taxon>Choiromyces</taxon>
    </lineage>
</organism>
<dbReference type="GO" id="GO:0030248">
    <property type="term" value="F:cellulose binding"/>
    <property type="evidence" value="ECO:0007669"/>
    <property type="project" value="UniProtKB-UniRule"/>
</dbReference>
<keyword evidence="1" id="KW-0624">Polysaccharide degradation</keyword>
<dbReference type="EC" id="1.14.99.56" evidence="1"/>
<evidence type="ECO:0000256" key="1">
    <source>
        <dbReference type="RuleBase" id="RU368122"/>
    </source>
</evidence>
<comment type="function">
    <text evidence="1">Lytic polysaccharide monooxygenase (LMPO) that depolymerizes crystalline and amorphous polysaccharides via the oxidation of scissile alpha- or beta-(1-4)-glycosidic bonds, yielding C1 and/or C4 oxidation products. Catalysis by LPMOs requires the reduction of the active-site copper from Cu(II) to Cu(I) by a reducing agent and H(2)O(2) or O(2) as a cosubstrate.</text>
</comment>
<comment type="subcellular location">
    <subcellularLocation>
        <location evidence="1">Secreted</location>
    </subcellularLocation>
</comment>
<dbReference type="GO" id="GO:0005576">
    <property type="term" value="C:extracellular region"/>
    <property type="evidence" value="ECO:0007669"/>
    <property type="project" value="UniProtKB-SubCell"/>
</dbReference>
<keyword evidence="1" id="KW-1015">Disulfide bond</keyword>
<dbReference type="EMBL" id="ML120531">
    <property type="protein sequence ID" value="RPA90291.1"/>
    <property type="molecule type" value="Genomic_DNA"/>
</dbReference>
<dbReference type="Gene3D" id="2.70.50.70">
    <property type="match status" value="1"/>
</dbReference>
<dbReference type="InterPro" id="IPR005103">
    <property type="entry name" value="AA9_LPMO"/>
</dbReference>
<reference evidence="3 4" key="1">
    <citation type="journal article" date="2018" name="Nat. Ecol. Evol.">
        <title>Pezizomycetes genomes reveal the molecular basis of ectomycorrhizal truffle lifestyle.</title>
        <authorList>
            <person name="Murat C."/>
            <person name="Payen T."/>
            <person name="Noel B."/>
            <person name="Kuo A."/>
            <person name="Morin E."/>
            <person name="Chen J."/>
            <person name="Kohler A."/>
            <person name="Krizsan K."/>
            <person name="Balestrini R."/>
            <person name="Da Silva C."/>
            <person name="Montanini B."/>
            <person name="Hainaut M."/>
            <person name="Levati E."/>
            <person name="Barry K.W."/>
            <person name="Belfiori B."/>
            <person name="Cichocki N."/>
            <person name="Clum A."/>
            <person name="Dockter R.B."/>
            <person name="Fauchery L."/>
            <person name="Guy J."/>
            <person name="Iotti M."/>
            <person name="Le Tacon F."/>
            <person name="Lindquist E.A."/>
            <person name="Lipzen A."/>
            <person name="Malagnac F."/>
            <person name="Mello A."/>
            <person name="Molinier V."/>
            <person name="Miyauchi S."/>
            <person name="Poulain J."/>
            <person name="Riccioni C."/>
            <person name="Rubini A."/>
            <person name="Sitrit Y."/>
            <person name="Splivallo R."/>
            <person name="Traeger S."/>
            <person name="Wang M."/>
            <person name="Zifcakova L."/>
            <person name="Wipf D."/>
            <person name="Zambonelli A."/>
            <person name="Paolocci F."/>
            <person name="Nowrousian M."/>
            <person name="Ottonello S."/>
            <person name="Baldrian P."/>
            <person name="Spatafora J.W."/>
            <person name="Henrissat B."/>
            <person name="Nagy L.G."/>
            <person name="Aury J.M."/>
            <person name="Wincker P."/>
            <person name="Grigoriev I.V."/>
            <person name="Bonfante P."/>
            <person name="Martin F.M."/>
        </authorList>
    </citation>
    <scope>NUCLEOTIDE SEQUENCE [LARGE SCALE GENOMIC DNA]</scope>
    <source>
        <strain evidence="3 4">120613-1</strain>
    </source>
</reference>
<feature type="domain" description="Auxiliary Activity family 9 catalytic" evidence="2">
    <location>
        <begin position="9"/>
        <end position="52"/>
    </location>
</feature>
<dbReference type="GO" id="GO:0030245">
    <property type="term" value="P:cellulose catabolic process"/>
    <property type="evidence" value="ECO:0007669"/>
    <property type="project" value="UniProtKB-UniRule"/>
</dbReference>
<comment type="domain">
    <text evidence="1">Has a modular structure: an endo-beta-1,4-glucanase catalytic module at the N-terminus, a linker rich in serines and threonines, and a C-terminal carbohydrate-binding module (CBM).</text>
</comment>
<keyword evidence="4" id="KW-1185">Reference proteome</keyword>
<keyword evidence="1" id="KW-0136">Cellulose degradation</keyword>
<dbReference type="Proteomes" id="UP000276215">
    <property type="component" value="Unassembled WGS sequence"/>
</dbReference>
<gene>
    <name evidence="3" type="ORF">L873DRAFT_1821335</name>
</gene>
<keyword evidence="1" id="KW-0964">Secreted</keyword>
<sequence>MGASTGGSTQTSTVAAGSQVGFKMDQAIYHVGPLLVYISKAPGTAASYDGSGNVEYGE</sequence>
<evidence type="ECO:0000313" key="3">
    <source>
        <dbReference type="EMBL" id="RPA90291.1"/>
    </source>
</evidence>
<evidence type="ECO:0000259" key="2">
    <source>
        <dbReference type="Pfam" id="PF03443"/>
    </source>
</evidence>
<proteinExistence type="predicted"/>
<evidence type="ECO:0000313" key="4">
    <source>
        <dbReference type="Proteomes" id="UP000276215"/>
    </source>
</evidence>
<dbReference type="GO" id="GO:0008810">
    <property type="term" value="F:cellulase activity"/>
    <property type="evidence" value="ECO:0007669"/>
    <property type="project" value="UniProtKB-UniRule"/>
</dbReference>
<comment type="catalytic activity">
    <reaction evidence="1">
        <text>[(1-&gt;4)-beta-D-glucosyl]n+m + reduced acceptor + O2 = 4-dehydro-beta-D-glucosyl-[(1-&gt;4)-beta-D-glucosyl]n-1 + [(1-&gt;4)-beta-D-glucosyl]m + acceptor + H2O.</text>
        <dbReference type="EC" id="1.14.99.56"/>
    </reaction>
</comment>
<dbReference type="AlphaFoldDB" id="A0A3N4J154"/>
<name>A0A3N4J154_9PEZI</name>